<evidence type="ECO:0000313" key="1">
    <source>
        <dbReference type="EMBL" id="JAE31733.1"/>
    </source>
</evidence>
<protein>
    <submittedName>
        <fullName evidence="1">CAM1</fullName>
    </submittedName>
</protein>
<reference evidence="1" key="2">
    <citation type="journal article" date="2015" name="Data Brief">
        <title>Shoot transcriptome of the giant reed, Arundo donax.</title>
        <authorList>
            <person name="Barrero R.A."/>
            <person name="Guerrero F.D."/>
            <person name="Moolhuijzen P."/>
            <person name="Goolsby J.A."/>
            <person name="Tidwell J."/>
            <person name="Bellgard S.E."/>
            <person name="Bellgard M.I."/>
        </authorList>
    </citation>
    <scope>NUCLEOTIDE SEQUENCE</scope>
    <source>
        <tissue evidence="1">Shoot tissue taken approximately 20 cm above the soil surface</tissue>
    </source>
</reference>
<proteinExistence type="predicted"/>
<dbReference type="AlphaFoldDB" id="A0A0A9HFN8"/>
<accession>A0A0A9HFN8</accession>
<name>A0A0A9HFN8_ARUDO</name>
<reference evidence="1" key="1">
    <citation type="submission" date="2014-09" db="EMBL/GenBank/DDBJ databases">
        <authorList>
            <person name="Magalhaes I.L.F."/>
            <person name="Oliveira U."/>
            <person name="Santos F.R."/>
            <person name="Vidigal T.H.D.A."/>
            <person name="Brescovit A.D."/>
            <person name="Santos A.J."/>
        </authorList>
    </citation>
    <scope>NUCLEOTIDE SEQUENCE</scope>
    <source>
        <tissue evidence="1">Shoot tissue taken approximately 20 cm above the soil surface</tissue>
    </source>
</reference>
<organism evidence="1">
    <name type="scientific">Arundo donax</name>
    <name type="common">Giant reed</name>
    <name type="synonym">Donax arundinaceus</name>
    <dbReference type="NCBI Taxonomy" id="35708"/>
    <lineage>
        <taxon>Eukaryota</taxon>
        <taxon>Viridiplantae</taxon>
        <taxon>Streptophyta</taxon>
        <taxon>Embryophyta</taxon>
        <taxon>Tracheophyta</taxon>
        <taxon>Spermatophyta</taxon>
        <taxon>Magnoliopsida</taxon>
        <taxon>Liliopsida</taxon>
        <taxon>Poales</taxon>
        <taxon>Poaceae</taxon>
        <taxon>PACMAD clade</taxon>
        <taxon>Arundinoideae</taxon>
        <taxon>Arundineae</taxon>
        <taxon>Arundo</taxon>
    </lineage>
</organism>
<dbReference type="EMBL" id="GBRH01166163">
    <property type="protein sequence ID" value="JAE31733.1"/>
    <property type="molecule type" value="Transcribed_RNA"/>
</dbReference>
<sequence length="71" mass="8444">MCFFYSFAQHLSLELLIAHVSVTIPCPHHLLDFLISQFFSKVRHHVMELSGRNMSILIHVKQFECFFNFFL</sequence>